<feature type="compositionally biased region" description="Low complexity" evidence="3">
    <location>
        <begin position="186"/>
        <end position="203"/>
    </location>
</feature>
<dbReference type="Pfam" id="PF00017">
    <property type="entry name" value="SH2"/>
    <property type="match status" value="1"/>
</dbReference>
<organism evidence="5 6">
    <name type="scientific">Orchesella dallaii</name>
    <dbReference type="NCBI Taxonomy" id="48710"/>
    <lineage>
        <taxon>Eukaryota</taxon>
        <taxon>Metazoa</taxon>
        <taxon>Ecdysozoa</taxon>
        <taxon>Arthropoda</taxon>
        <taxon>Hexapoda</taxon>
        <taxon>Collembola</taxon>
        <taxon>Entomobryomorpha</taxon>
        <taxon>Entomobryoidea</taxon>
        <taxon>Orchesellidae</taxon>
        <taxon>Orchesellinae</taxon>
        <taxon>Orchesella</taxon>
    </lineage>
</organism>
<gene>
    <name evidence="5" type="ORF">ODALV1_LOCUS13126</name>
</gene>
<feature type="compositionally biased region" description="Low complexity" evidence="3">
    <location>
        <begin position="130"/>
        <end position="160"/>
    </location>
</feature>
<dbReference type="Gene3D" id="3.30.505.10">
    <property type="entry name" value="SH2 domain"/>
    <property type="match status" value="1"/>
</dbReference>
<evidence type="ECO:0000256" key="3">
    <source>
        <dbReference type="SAM" id="MobiDB-lite"/>
    </source>
</evidence>
<dbReference type="Pfam" id="PF08416">
    <property type="entry name" value="PTB"/>
    <property type="match status" value="1"/>
</dbReference>
<proteinExistence type="predicted"/>
<feature type="region of interest" description="Disordered" evidence="3">
    <location>
        <begin position="100"/>
        <end position="203"/>
    </location>
</feature>
<reference evidence="5 6" key="1">
    <citation type="submission" date="2024-08" db="EMBL/GenBank/DDBJ databases">
        <authorList>
            <person name="Cucini C."/>
            <person name="Frati F."/>
        </authorList>
    </citation>
    <scope>NUCLEOTIDE SEQUENCE [LARGE SCALE GENOMIC DNA]</scope>
</reference>
<sequence>MSVYHGSFDRISLRSFEIYFVHWNWNALSTFCGSLCHGIDGFFWWIINFTLDYYTWARYGYARVVHVDQMKDLDRLLNALVLEADSIDIPYHARTDSLPFSYTAPSGPPPSSAPAQVTGSKRSPYGGLGSSTSSRYAVGSSSSASYQQQQQQQSPYGTSAPIAASGGGSRYRGLEHSISTPGTRLSSSVSSQSYQPQQQQVPQYYQSAIEEQIVNPEPISSYSRSVSRQPSSSGSNTGRIGARTSEQKQPQGYRVRPSLSSTSFSNYGNGNGTGITRRMRSQSADGRRESERDEDADEWLARQMKRLQEKRASRNAPRSDWLAELKAALPAATAGGSTAGATPSAIANISSYGTAATSTSITTLDRTYDQSRASASAAASINEYRPYSASTREDLTTSSVAAVLGVGGATTGTSVMGGGGRRSHVSYSSEDDDDVELEMFQRGRRVQRHYSESAYDRGMTSGGSTRAPSQLSNVVETPFPTCPPTPYFNRPVSPGKPPRSPKGIRRQISAPTVPILQEIPGRMERAQTPVNPRPVYMGDSEVKFAQDLSEHWYKPFASREETVSALVNQTAGAFLIRNSNSFPGAFGLAVKVSSTAGEKGIRHFLIEPTRFGVRLRGSPLEPVFSSLSALVYAHSIDPLALPTTLALPNFDILPKSSQSTTALLLRQGAACQLLFLGITSVECLTGDEAIHKGVQQISGKAPIPISLRLSKHGLTLTDVFRKQFFRLHFALNDISYASLVPGRSVAYGNDVKQVFSIVARAPRATENSVIVLAELEQGQPANAIVSFILRVVAWQH</sequence>
<evidence type="ECO:0000313" key="5">
    <source>
        <dbReference type="EMBL" id="CAL8108895.1"/>
    </source>
</evidence>
<evidence type="ECO:0000256" key="1">
    <source>
        <dbReference type="ARBA" id="ARBA00022999"/>
    </source>
</evidence>
<dbReference type="InterPro" id="IPR051484">
    <property type="entry name" value="Tensin_PTEN_phosphatase"/>
</dbReference>
<feature type="domain" description="SH2" evidence="4">
    <location>
        <begin position="552"/>
        <end position="649"/>
    </location>
</feature>
<dbReference type="InterPro" id="IPR000980">
    <property type="entry name" value="SH2"/>
</dbReference>
<dbReference type="PANTHER" id="PTHR45734">
    <property type="entry name" value="TENSIN"/>
    <property type="match status" value="1"/>
</dbReference>
<dbReference type="PROSITE" id="PS50001">
    <property type="entry name" value="SH2"/>
    <property type="match status" value="1"/>
</dbReference>
<evidence type="ECO:0000259" key="4">
    <source>
        <dbReference type="PROSITE" id="PS50001"/>
    </source>
</evidence>
<dbReference type="SMART" id="SM00252">
    <property type="entry name" value="SH2"/>
    <property type="match status" value="1"/>
</dbReference>
<feature type="region of interest" description="Disordered" evidence="3">
    <location>
        <begin position="484"/>
        <end position="505"/>
    </location>
</feature>
<evidence type="ECO:0000313" key="6">
    <source>
        <dbReference type="Proteomes" id="UP001642540"/>
    </source>
</evidence>
<dbReference type="InterPro" id="IPR036860">
    <property type="entry name" value="SH2_dom_sf"/>
</dbReference>
<feature type="region of interest" description="Disordered" evidence="3">
    <location>
        <begin position="410"/>
        <end position="432"/>
    </location>
</feature>
<feature type="compositionally biased region" description="Polar residues" evidence="3">
    <location>
        <begin position="258"/>
        <end position="268"/>
    </location>
</feature>
<dbReference type="Gene3D" id="2.30.29.30">
    <property type="entry name" value="Pleckstrin-homology domain (PH domain)/Phosphotyrosine-binding domain (PTB)"/>
    <property type="match status" value="1"/>
</dbReference>
<dbReference type="Proteomes" id="UP001642540">
    <property type="component" value="Unassembled WGS sequence"/>
</dbReference>
<feature type="region of interest" description="Disordered" evidence="3">
    <location>
        <begin position="220"/>
        <end position="297"/>
    </location>
</feature>
<name>A0ABP1QMQ0_9HEXA</name>
<dbReference type="PANTHER" id="PTHR45734:SF7">
    <property type="entry name" value="EGFR ADAPTER PROTEIN-RELATED"/>
    <property type="match status" value="1"/>
</dbReference>
<feature type="compositionally biased region" description="Gly residues" evidence="3">
    <location>
        <begin position="410"/>
        <end position="420"/>
    </location>
</feature>
<comment type="caution">
    <text evidence="5">The sequence shown here is derived from an EMBL/GenBank/DDBJ whole genome shotgun (WGS) entry which is preliminary data.</text>
</comment>
<dbReference type="SUPFAM" id="SSF55550">
    <property type="entry name" value="SH2 domain"/>
    <property type="match status" value="1"/>
</dbReference>
<keyword evidence="6" id="KW-1185">Reference proteome</keyword>
<dbReference type="SUPFAM" id="SSF50729">
    <property type="entry name" value="PH domain-like"/>
    <property type="match status" value="1"/>
</dbReference>
<feature type="compositionally biased region" description="Low complexity" evidence="3">
    <location>
        <begin position="220"/>
        <end position="235"/>
    </location>
</feature>
<evidence type="ECO:0000256" key="2">
    <source>
        <dbReference type="PROSITE-ProRule" id="PRU00191"/>
    </source>
</evidence>
<dbReference type="InterPro" id="IPR011993">
    <property type="entry name" value="PH-like_dom_sf"/>
</dbReference>
<dbReference type="InterPro" id="IPR013625">
    <property type="entry name" value="PTB"/>
</dbReference>
<keyword evidence="1 2" id="KW-0727">SH2 domain</keyword>
<accession>A0ABP1QMQ0</accession>
<protein>
    <recommendedName>
        <fullName evidence="4">SH2 domain-containing protein</fullName>
    </recommendedName>
</protein>
<dbReference type="EMBL" id="CAXLJM020000040">
    <property type="protein sequence ID" value="CAL8108895.1"/>
    <property type="molecule type" value="Genomic_DNA"/>
</dbReference>